<reference evidence="1" key="1">
    <citation type="submission" date="2020-12" db="EMBL/GenBank/DDBJ databases">
        <title>Genomic characterization of non-nitrogen-fixing Frankia strains.</title>
        <authorList>
            <person name="Carlos-Shanley C."/>
            <person name="Guerra T."/>
            <person name="Hahn D."/>
        </authorList>
    </citation>
    <scope>NUCLEOTIDE SEQUENCE</scope>
    <source>
        <strain evidence="1">CN6</strain>
    </source>
</reference>
<keyword evidence="2" id="KW-1185">Reference proteome</keyword>
<evidence type="ECO:0000313" key="2">
    <source>
        <dbReference type="Proteomes" id="UP000604475"/>
    </source>
</evidence>
<dbReference type="Proteomes" id="UP000604475">
    <property type="component" value="Unassembled WGS sequence"/>
</dbReference>
<organism evidence="1 2">
    <name type="scientific">Frankia nepalensis</name>
    <dbReference type="NCBI Taxonomy" id="1836974"/>
    <lineage>
        <taxon>Bacteria</taxon>
        <taxon>Bacillati</taxon>
        <taxon>Actinomycetota</taxon>
        <taxon>Actinomycetes</taxon>
        <taxon>Frankiales</taxon>
        <taxon>Frankiaceae</taxon>
        <taxon>Frankia</taxon>
    </lineage>
</organism>
<sequence>MRVRQYVYFALKSDGVSAAEMTARLGIEPDEVAIRGSRRAEPMIRPASHSWKVVCRQPYMTVDEQIDHVLDRLLPAA</sequence>
<protein>
    <submittedName>
        <fullName evidence="1">DUF4279 domain-containing protein</fullName>
    </submittedName>
</protein>
<dbReference type="RefSeq" id="WP_203010338.1">
    <property type="nucleotide sequence ID" value="NZ_JADWYU010000170.1"/>
</dbReference>
<comment type="caution">
    <text evidence="1">The sequence shown here is derived from an EMBL/GenBank/DDBJ whole genome shotgun (WGS) entry which is preliminary data.</text>
</comment>
<evidence type="ECO:0000313" key="1">
    <source>
        <dbReference type="EMBL" id="MBL7628029.1"/>
    </source>
</evidence>
<gene>
    <name evidence="1" type="ORF">I7412_12770</name>
</gene>
<name>A0A937RIL9_9ACTN</name>
<dbReference type="InterPro" id="IPR025459">
    <property type="entry name" value="DUF4279"/>
</dbReference>
<accession>A0A937RIL9</accession>
<dbReference type="AlphaFoldDB" id="A0A937RIL9"/>
<dbReference type="EMBL" id="JAEACQ010000166">
    <property type="protein sequence ID" value="MBL7628029.1"/>
    <property type="molecule type" value="Genomic_DNA"/>
</dbReference>
<dbReference type="Pfam" id="PF14106">
    <property type="entry name" value="DUF4279"/>
    <property type="match status" value="1"/>
</dbReference>
<proteinExistence type="predicted"/>